<keyword evidence="2" id="KW-1185">Reference proteome</keyword>
<gene>
    <name evidence="1" type="ORF">VP01_421g2</name>
</gene>
<reference evidence="1 2" key="1">
    <citation type="submission" date="2015-08" db="EMBL/GenBank/DDBJ databases">
        <title>Next Generation Sequencing and Analysis of the Genome of Puccinia sorghi L Schw, the Causal Agent of Maize Common Rust.</title>
        <authorList>
            <person name="Rochi L."/>
            <person name="Burguener G."/>
            <person name="Darino M."/>
            <person name="Turjanski A."/>
            <person name="Kreff E."/>
            <person name="Dieguez M.J."/>
            <person name="Sacco F."/>
        </authorList>
    </citation>
    <scope>NUCLEOTIDE SEQUENCE [LARGE SCALE GENOMIC DNA]</scope>
    <source>
        <strain evidence="1 2">RO10H11247</strain>
    </source>
</reference>
<dbReference type="EMBL" id="LAVV01009302">
    <property type="protein sequence ID" value="KNZ50819.1"/>
    <property type="molecule type" value="Genomic_DNA"/>
</dbReference>
<name>A0A0L6UQL3_9BASI</name>
<dbReference type="Proteomes" id="UP000037035">
    <property type="component" value="Unassembled WGS sequence"/>
</dbReference>
<comment type="caution">
    <text evidence="1">The sequence shown here is derived from an EMBL/GenBank/DDBJ whole genome shotgun (WGS) entry which is preliminary data.</text>
</comment>
<dbReference type="VEuPathDB" id="FungiDB:VP01_421g2"/>
<protein>
    <submittedName>
        <fullName evidence="1">Uncharacterized protein</fullName>
    </submittedName>
</protein>
<dbReference type="AlphaFoldDB" id="A0A0L6UQL3"/>
<evidence type="ECO:0000313" key="1">
    <source>
        <dbReference type="EMBL" id="KNZ50819.1"/>
    </source>
</evidence>
<organism evidence="1 2">
    <name type="scientific">Puccinia sorghi</name>
    <dbReference type="NCBI Taxonomy" id="27349"/>
    <lineage>
        <taxon>Eukaryota</taxon>
        <taxon>Fungi</taxon>
        <taxon>Dikarya</taxon>
        <taxon>Basidiomycota</taxon>
        <taxon>Pucciniomycotina</taxon>
        <taxon>Pucciniomycetes</taxon>
        <taxon>Pucciniales</taxon>
        <taxon>Pucciniaceae</taxon>
        <taxon>Puccinia</taxon>
    </lineage>
</organism>
<sequence length="166" mass="19124">MEHNSPQQNIEDWHRFSTYQNVHQLNNENVSDLLTDLHMVDPQIIQSVEANTRKIVELQLGVRRSKERICELKELLTLSSEVNRLKSNLQGEFLHVQTAIDVINTSTNSRLEIVEQFCSQPVVQPVQHGCEPTFFAHSTFSGALKDTNVFGFFHEKHVRTIKRAIC</sequence>
<accession>A0A0L6UQL3</accession>
<proteinExistence type="predicted"/>
<evidence type="ECO:0000313" key="2">
    <source>
        <dbReference type="Proteomes" id="UP000037035"/>
    </source>
</evidence>